<evidence type="ECO:0000313" key="3">
    <source>
        <dbReference type="Proteomes" id="UP000009131"/>
    </source>
</evidence>
<accession>G7E4X9</accession>
<feature type="compositionally biased region" description="Low complexity" evidence="1">
    <location>
        <begin position="191"/>
        <end position="200"/>
    </location>
</feature>
<dbReference type="HOGENOM" id="CLU_679861_0_0_1"/>
<dbReference type="Proteomes" id="UP000009131">
    <property type="component" value="Unassembled WGS sequence"/>
</dbReference>
<feature type="region of interest" description="Disordered" evidence="1">
    <location>
        <begin position="1"/>
        <end position="89"/>
    </location>
</feature>
<feature type="compositionally biased region" description="Low complexity" evidence="1">
    <location>
        <begin position="71"/>
        <end position="84"/>
    </location>
</feature>
<organism evidence="2 3">
    <name type="scientific">Mixia osmundae (strain CBS 9802 / IAM 14324 / JCM 22182 / KY 12970)</name>
    <dbReference type="NCBI Taxonomy" id="764103"/>
    <lineage>
        <taxon>Eukaryota</taxon>
        <taxon>Fungi</taxon>
        <taxon>Dikarya</taxon>
        <taxon>Basidiomycota</taxon>
        <taxon>Pucciniomycotina</taxon>
        <taxon>Mixiomycetes</taxon>
        <taxon>Mixiales</taxon>
        <taxon>Mixiaceae</taxon>
        <taxon>Mixia</taxon>
    </lineage>
</organism>
<gene>
    <name evidence="2" type="primary">Mo04569</name>
    <name evidence="2" type="ORF">E5Q_04569</name>
</gene>
<feature type="compositionally biased region" description="Polar residues" evidence="1">
    <location>
        <begin position="18"/>
        <end position="27"/>
    </location>
</feature>
<dbReference type="RefSeq" id="XP_014566313.1">
    <property type="nucleotide sequence ID" value="XM_014710827.1"/>
</dbReference>
<reference evidence="2 3" key="1">
    <citation type="journal article" date="2011" name="J. Gen. Appl. Microbiol.">
        <title>Draft genome sequencing of the enigmatic basidiomycete Mixia osmundae.</title>
        <authorList>
            <person name="Nishida H."/>
            <person name="Nagatsuka Y."/>
            <person name="Sugiyama J."/>
        </authorList>
    </citation>
    <scope>NUCLEOTIDE SEQUENCE [LARGE SCALE GENOMIC DNA]</scope>
    <source>
        <strain evidence="3">CBS 9802 / IAM 14324 / JCM 22182 / KY 12970</strain>
    </source>
</reference>
<dbReference type="AlphaFoldDB" id="G7E4X9"/>
<name>G7E4X9_MIXOS</name>
<feature type="compositionally biased region" description="Polar residues" evidence="1">
    <location>
        <begin position="314"/>
        <end position="331"/>
    </location>
</feature>
<dbReference type="EMBL" id="BABT02000146">
    <property type="protein sequence ID" value="GAA97889.1"/>
    <property type="molecule type" value="Genomic_DNA"/>
</dbReference>
<protein>
    <submittedName>
        <fullName evidence="2">Uncharacterized protein</fullName>
    </submittedName>
</protein>
<evidence type="ECO:0000313" key="2">
    <source>
        <dbReference type="EMBL" id="GAA97889.1"/>
    </source>
</evidence>
<feature type="compositionally biased region" description="Low complexity" evidence="1">
    <location>
        <begin position="365"/>
        <end position="374"/>
    </location>
</feature>
<proteinExistence type="predicted"/>
<evidence type="ECO:0000256" key="1">
    <source>
        <dbReference type="SAM" id="MobiDB-lite"/>
    </source>
</evidence>
<comment type="caution">
    <text evidence="2">The sequence shown here is derived from an EMBL/GenBank/DDBJ whole genome shotgun (WGS) entry which is preliminary data.</text>
</comment>
<feature type="region of interest" description="Disordered" evidence="1">
    <location>
        <begin position="311"/>
        <end position="374"/>
    </location>
</feature>
<keyword evidence="3" id="KW-1185">Reference proteome</keyword>
<reference evidence="2 3" key="2">
    <citation type="journal article" date="2012" name="Open Biol.">
        <title>Characteristics of nucleosomes and linker DNA regions on the genome of the basidiomycete Mixia osmundae revealed by mono- and dinucleosome mapping.</title>
        <authorList>
            <person name="Nishida H."/>
            <person name="Kondo S."/>
            <person name="Matsumoto T."/>
            <person name="Suzuki Y."/>
            <person name="Yoshikawa H."/>
            <person name="Taylor T.D."/>
            <person name="Sugiyama J."/>
        </authorList>
    </citation>
    <scope>NUCLEOTIDE SEQUENCE [LARGE SCALE GENOMIC DNA]</scope>
    <source>
        <strain evidence="3">CBS 9802 / IAM 14324 / JCM 22182 / KY 12970</strain>
    </source>
</reference>
<feature type="region of interest" description="Disordered" evidence="1">
    <location>
        <begin position="155"/>
        <end position="209"/>
    </location>
</feature>
<sequence length="405" mass="43282">MPGSANVDKPLPELAPPSVSSDPQPNGMTDVDQIGHEVRWRHAYKPKTIVRPGAERQDPSSSADCYELAISPSSPSGQKRSSGSIRKQEVKASQRFASLSCSEASVKAFPSQSTANCQSIEDVAQERDLRVGKAAGVRTRAASFGDLAIMKSIRKPKSSVLKRQGSARSIEDAGSGGEEPTPSRDDRGTASKLRSVSVRSVDSKDRKHARRLASISSIMALRPDLDGPKTETAFHGDIVAISHGRTPSNRIDVRFPCVAGRSEEATTTTRKLSLSRPILSGVRPLTTSQTSQISSRMQQRVKNLQPKLAFFRDTSPSRSGPETDTPDSPTTQGGGGKPKKKSAFAALVSSKSKRRPPFAYQMPVSAASSDSSLEISCAGSHRLSRMQVVKRALGSSSDKNASAEA</sequence>
<dbReference type="InParanoid" id="G7E4X9"/>